<comment type="caution">
    <text evidence="1">The sequence shown here is derived from an EMBL/GenBank/DDBJ whole genome shotgun (WGS) entry which is preliminary data.</text>
</comment>
<dbReference type="Proteomes" id="UP001501321">
    <property type="component" value="Unassembled WGS sequence"/>
</dbReference>
<evidence type="ECO:0000313" key="2">
    <source>
        <dbReference type="Proteomes" id="UP001501321"/>
    </source>
</evidence>
<name>A0ABP8PTJ5_9GAMM</name>
<organism evidence="1 2">
    <name type="scientific">Pseudaeromonas paramecii</name>
    <dbReference type="NCBI Taxonomy" id="2138166"/>
    <lineage>
        <taxon>Bacteria</taxon>
        <taxon>Pseudomonadati</taxon>
        <taxon>Pseudomonadota</taxon>
        <taxon>Gammaproteobacteria</taxon>
        <taxon>Aeromonadales</taxon>
        <taxon>Aeromonadaceae</taxon>
        <taxon>Pseudaeromonas</taxon>
    </lineage>
</organism>
<keyword evidence="2" id="KW-1185">Reference proteome</keyword>
<protein>
    <submittedName>
        <fullName evidence="1">Uncharacterized protein</fullName>
    </submittedName>
</protein>
<dbReference type="EMBL" id="BAABFC010000001">
    <property type="protein sequence ID" value="GAA4492604.1"/>
    <property type="molecule type" value="Genomic_DNA"/>
</dbReference>
<proteinExistence type="predicted"/>
<reference evidence="2" key="1">
    <citation type="journal article" date="2019" name="Int. J. Syst. Evol. Microbiol.">
        <title>The Global Catalogue of Microorganisms (GCM) 10K type strain sequencing project: providing services to taxonomists for standard genome sequencing and annotation.</title>
        <authorList>
            <consortium name="The Broad Institute Genomics Platform"/>
            <consortium name="The Broad Institute Genome Sequencing Center for Infectious Disease"/>
            <person name="Wu L."/>
            <person name="Ma J."/>
        </authorList>
    </citation>
    <scope>NUCLEOTIDE SEQUENCE [LARGE SCALE GENOMIC DNA]</scope>
    <source>
        <strain evidence="2">JCM 32226</strain>
    </source>
</reference>
<gene>
    <name evidence="1" type="ORF">GCM10023095_01340</name>
</gene>
<sequence length="39" mass="4671">MNFTRQHQAMMARVDENLTRIHAALFQLQQLLSHARQQH</sequence>
<accession>A0ABP8PTJ5</accession>
<evidence type="ECO:0000313" key="1">
    <source>
        <dbReference type="EMBL" id="GAA4492604.1"/>
    </source>
</evidence>